<dbReference type="PATRIC" id="fig|1298851.3.peg.987"/>
<dbReference type="InterPro" id="IPR006176">
    <property type="entry name" value="3-OHacyl-CoA_DH_NAD-bd"/>
</dbReference>
<feature type="binding site" evidence="5">
    <location>
        <position position="52"/>
    </location>
    <ligand>
        <name>CoA</name>
        <dbReference type="ChEBI" id="CHEBI:57287"/>
    </ligand>
</feature>
<gene>
    <name evidence="8" type="ORF">TST_0951</name>
</gene>
<reference evidence="9" key="1">
    <citation type="journal article" date="2018" name="Science">
        <title>A primordial and reversible TCA cycle in a facultatively chemolithoautotrophic thermophile.</title>
        <authorList>
            <person name="Nunoura T."/>
            <person name="Chikaraishi Y."/>
            <person name="Izaki R."/>
            <person name="Suwa T."/>
            <person name="Sato T."/>
            <person name="Harada T."/>
            <person name="Mori K."/>
            <person name="Kato Y."/>
            <person name="Miyazaki M."/>
            <person name="Shimamura S."/>
            <person name="Yanagawa K."/>
            <person name="Shuto A."/>
            <person name="Ohkouchi N."/>
            <person name="Fujita N."/>
            <person name="Takaki Y."/>
            <person name="Atomi H."/>
            <person name="Takai K."/>
        </authorList>
    </citation>
    <scope>NUCLEOTIDE SEQUENCE [LARGE SCALE GENOMIC DNA]</scope>
    <source>
        <strain evidence="9">DSM 17441 / JCM 13301 / NBRC 103674 / ABI70S6</strain>
    </source>
</reference>
<organism evidence="8 9">
    <name type="scientific">Thermosulfidibacter takaii (strain DSM 17441 / JCM 13301 / NBRC 103674 / ABI70S6)</name>
    <dbReference type="NCBI Taxonomy" id="1298851"/>
    <lineage>
        <taxon>Bacteria</taxon>
        <taxon>Pseudomonadati</taxon>
        <taxon>Thermosulfidibacterota</taxon>
        <taxon>Thermosulfidibacteria</taxon>
        <taxon>Thermosulfidibacterales</taxon>
        <taxon>Thermosulfidibacteraceae</taxon>
    </lineage>
</organism>
<dbReference type="InterPro" id="IPR022694">
    <property type="entry name" value="3-OHacyl-CoA_DH"/>
</dbReference>
<feature type="binding site" evidence="5">
    <location>
        <position position="115"/>
    </location>
    <ligand>
        <name>CoA</name>
        <dbReference type="ChEBI" id="CHEBI:57287"/>
    </ligand>
</feature>
<evidence type="ECO:0000313" key="8">
    <source>
        <dbReference type="EMBL" id="BAT71751.1"/>
    </source>
</evidence>
<dbReference type="PANTHER" id="PTHR48075">
    <property type="entry name" value="3-HYDROXYACYL-COA DEHYDROGENASE FAMILY PROTEIN"/>
    <property type="match status" value="1"/>
</dbReference>
<dbReference type="SUPFAM" id="SSF48179">
    <property type="entry name" value="6-phosphogluconate dehydrogenase C-terminal domain-like"/>
    <property type="match status" value="1"/>
</dbReference>
<feature type="binding site" evidence="4">
    <location>
        <position position="29"/>
    </location>
    <ligand>
        <name>NAD(+)</name>
        <dbReference type="ChEBI" id="CHEBI:57540"/>
    </ligand>
</feature>
<evidence type="ECO:0000256" key="1">
    <source>
        <dbReference type="ARBA" id="ARBA00009463"/>
    </source>
</evidence>
<comment type="similarity">
    <text evidence="1">Belongs to the 3-hydroxyacyl-CoA dehydrogenase family.</text>
</comment>
<feature type="binding site" evidence="5">
    <location>
        <position position="45"/>
    </location>
    <ligand>
        <name>CoA</name>
        <dbReference type="ChEBI" id="CHEBI:57287"/>
    </ligand>
</feature>
<dbReference type="InterPro" id="IPR006180">
    <property type="entry name" value="3-OHacyl-CoA_DH_CS"/>
</dbReference>
<dbReference type="InterPro" id="IPR008927">
    <property type="entry name" value="6-PGluconate_DH-like_C_sf"/>
</dbReference>
<protein>
    <submittedName>
        <fullName evidence="8">3-hydroxybutyryl-CoA dehydrogenase</fullName>
        <ecNumber evidence="8">1.1.1.157</ecNumber>
    </submittedName>
</protein>
<dbReference type="FunFam" id="3.40.50.720:FF:000009">
    <property type="entry name" value="Fatty oxidation complex, alpha subunit"/>
    <property type="match status" value="1"/>
</dbReference>
<dbReference type="AlphaFoldDB" id="A0A0S3QTW7"/>
<evidence type="ECO:0000256" key="4">
    <source>
        <dbReference type="PIRSR" id="PIRSR000105-2"/>
    </source>
</evidence>
<dbReference type="EMBL" id="AP013035">
    <property type="protein sequence ID" value="BAT71751.1"/>
    <property type="molecule type" value="Genomic_DNA"/>
</dbReference>
<dbReference type="InterPro" id="IPR036291">
    <property type="entry name" value="NAD(P)-bd_dom_sf"/>
</dbReference>
<evidence type="ECO:0000313" key="9">
    <source>
        <dbReference type="Proteomes" id="UP000063234"/>
    </source>
</evidence>
<feature type="binding site" evidence="4">
    <location>
        <position position="88"/>
    </location>
    <ligand>
        <name>NAD(+)</name>
        <dbReference type="ChEBI" id="CHEBI:57540"/>
    </ligand>
</feature>
<evidence type="ECO:0000256" key="5">
    <source>
        <dbReference type="PIRSR" id="PIRSR000105-3"/>
    </source>
</evidence>
<feature type="binding site" evidence="4">
    <location>
        <position position="115"/>
    </location>
    <ligand>
        <name>NAD(+)</name>
        <dbReference type="ChEBI" id="CHEBI:57540"/>
    </ligand>
</feature>
<dbReference type="EC" id="1.1.1.157" evidence="8"/>
<keyword evidence="4" id="KW-0520">NAD</keyword>
<dbReference type="Gene3D" id="1.10.1040.10">
    <property type="entry name" value="N-(1-d-carboxylethyl)-l-norvaline Dehydrogenase, domain 2"/>
    <property type="match status" value="1"/>
</dbReference>
<dbReference type="GO" id="GO:0006631">
    <property type="term" value="P:fatty acid metabolic process"/>
    <property type="evidence" value="ECO:0007669"/>
    <property type="project" value="InterPro"/>
</dbReference>
<accession>A0A0S3QTW7</accession>
<keyword evidence="2 8" id="KW-0560">Oxidoreductase</keyword>
<evidence type="ECO:0000259" key="7">
    <source>
        <dbReference type="Pfam" id="PF02737"/>
    </source>
</evidence>
<feature type="binding site" evidence="4">
    <location>
        <begin position="6"/>
        <end position="11"/>
    </location>
    <ligand>
        <name>NAD(+)</name>
        <dbReference type="ChEBI" id="CHEBI:57540"/>
    </ligand>
</feature>
<feature type="binding site" evidence="4">
    <location>
        <position position="139"/>
    </location>
    <ligand>
        <name>NAD(+)</name>
        <dbReference type="ChEBI" id="CHEBI:57540"/>
    </ligand>
</feature>
<dbReference type="KEGG" id="ttk:TST_0951"/>
<dbReference type="Proteomes" id="UP000063234">
    <property type="component" value="Chromosome"/>
</dbReference>
<dbReference type="NCBIfam" id="NF005875">
    <property type="entry name" value="PRK07819.1"/>
    <property type="match status" value="1"/>
</dbReference>
<dbReference type="Gene3D" id="3.40.50.720">
    <property type="entry name" value="NAD(P)-binding Rossmann-like Domain"/>
    <property type="match status" value="1"/>
</dbReference>
<feature type="site" description="Important for catalytic activity" evidence="3">
    <location>
        <position position="136"/>
    </location>
</feature>
<dbReference type="PIRSF" id="PIRSF000105">
    <property type="entry name" value="HCDH"/>
    <property type="match status" value="1"/>
</dbReference>
<name>A0A0S3QTW7_THET7</name>
<feature type="domain" description="3-hydroxyacyl-CoA dehydrogenase NAD binding" evidence="7">
    <location>
        <begin position="2"/>
        <end position="179"/>
    </location>
</feature>
<evidence type="ECO:0000259" key="6">
    <source>
        <dbReference type="Pfam" id="PF00725"/>
    </source>
</evidence>
<feature type="binding site" evidence="4">
    <location>
        <position position="93"/>
    </location>
    <ligand>
        <name>NAD(+)</name>
        <dbReference type="ChEBI" id="CHEBI:57540"/>
    </ligand>
</feature>
<keyword evidence="9" id="KW-1185">Reference proteome</keyword>
<dbReference type="GO" id="GO:0008691">
    <property type="term" value="F:3-hydroxybutyryl-CoA dehydrogenase activity"/>
    <property type="evidence" value="ECO:0007669"/>
    <property type="project" value="UniProtKB-EC"/>
</dbReference>
<evidence type="ECO:0000256" key="3">
    <source>
        <dbReference type="PIRSR" id="PIRSR000105-1"/>
    </source>
</evidence>
<dbReference type="GO" id="GO:0070403">
    <property type="term" value="F:NAD+ binding"/>
    <property type="evidence" value="ECO:0007669"/>
    <property type="project" value="InterPro"/>
</dbReference>
<dbReference type="PANTHER" id="PTHR48075:SF5">
    <property type="entry name" value="3-HYDROXYBUTYRYL-COA DEHYDROGENASE"/>
    <property type="match status" value="1"/>
</dbReference>
<proteinExistence type="inferred from homology"/>
<dbReference type="SUPFAM" id="SSF51735">
    <property type="entry name" value="NAD(P)-binding Rossmann-fold domains"/>
    <property type="match status" value="1"/>
</dbReference>
<dbReference type="STRING" id="1298851.TST_0951"/>
<sequence length="282" mass="30851">MIGVCGAGTMGSGIAQVAATSGFQVILRDISDEALERGLNIIKKSLGRIVKKGKMAQEQADEILGRIKTTKDLADMKDADYVIEAVFEKMEIKKEIFGELDEITRPEVVLATNTSSLSITEIAASTSRPDKVVGMHFFNPVPVLPLVEIVQGLTTSDETVELAYQLAKKMGKSPIKTKDQPGFIVNRILVPYMNEAAWAYMEGVGSVEEIDEAMKLGANMPIGPLALIDLVGVDITLDVLEVLYREFGDPKFRPAPILRQMVRAGHLGRKTGKGFYTYEDKT</sequence>
<dbReference type="InterPro" id="IPR006108">
    <property type="entry name" value="3HC_DH_C"/>
</dbReference>
<dbReference type="Pfam" id="PF02737">
    <property type="entry name" value="3HCDH_N"/>
    <property type="match status" value="1"/>
</dbReference>
<dbReference type="PROSITE" id="PS00067">
    <property type="entry name" value="3HCDH"/>
    <property type="match status" value="1"/>
</dbReference>
<feature type="domain" description="3-hydroxyacyl-CoA dehydrogenase C-terminal" evidence="6">
    <location>
        <begin position="182"/>
        <end position="278"/>
    </location>
</feature>
<dbReference type="Pfam" id="PF00725">
    <property type="entry name" value="3HCDH"/>
    <property type="match status" value="1"/>
</dbReference>
<dbReference type="InterPro" id="IPR013328">
    <property type="entry name" value="6PGD_dom2"/>
</dbReference>
<dbReference type="NCBIfam" id="NF004474">
    <property type="entry name" value="PRK05808.1"/>
    <property type="match status" value="1"/>
</dbReference>
<feature type="binding site" evidence="4">
    <location>
        <position position="270"/>
    </location>
    <ligand>
        <name>NAD(+)</name>
        <dbReference type="ChEBI" id="CHEBI:57540"/>
    </ligand>
</feature>
<evidence type="ECO:0000256" key="2">
    <source>
        <dbReference type="ARBA" id="ARBA00023002"/>
    </source>
</evidence>